<sequence>MWMNGVKGIVERVILLLLVRMRRLDVFVFAFAILSSPVLSDLILSKVDRRIDLTTQIVRATTSLKVENTGSDLVSEILLTIPDNQANHLAYLKATVNEGKGKAKASSSVSLPVEVYHPKDAPPSLTFYSISLPKGLRKGDTLNLNVFAVYTHVLEPFPLKISQADIQLLLFQDSAHYLSPYPVKSQSLTVKLPDARIESYTKLENSKLQGSELKYGPYENLPPFSYLPAVVHFENNQPFAVAKELVREIEISHWGNVQITEHYSLVHGGAQSKGEFSRLDYQARPYVRGASAFRRLVAKLPPRAHSVYYRDEIGNISTSSLWGDSKKTELEIEPRYPMFGGWKTEFTIGYGLPLKDFLFGLDGKRFLNITFGSPMNELVIDTLFVKVVLPEGSKEILASVPFPAKQWQETKVSHLDVAGRPVVVLEKSNVVPEHNEYFQVYYKFCSLSMFREPLMLVSGFFLLFVAYIIYMRADLSISKSSASYLAKLQWEEVQATVQQLHKIISRCLTAHDKLEASLPDLSRTGDVQASKATRKSVDSLLKELSKELKPLVAFLQSSPQASQIFPKVEELVAKERDFQERLMAKHTTVVDCYEKKLGGREIENRIASHQQKITALRQEIDDLMDFIDEI</sequence>
<evidence type="ECO:0000256" key="2">
    <source>
        <dbReference type="ARBA" id="ARBA00004115"/>
    </source>
</evidence>
<keyword evidence="7 10" id="KW-0256">Endoplasmic reticulum</keyword>
<comment type="pathway">
    <text evidence="3 10">Protein modification; protein glycosylation.</text>
</comment>
<keyword evidence="11" id="KW-0808">Transferase</keyword>
<dbReference type="PANTHER" id="PTHR21049">
    <property type="entry name" value="RIBOPHORIN I"/>
    <property type="match status" value="1"/>
</dbReference>
<evidence type="ECO:0000256" key="10">
    <source>
        <dbReference type="RuleBase" id="RU361143"/>
    </source>
</evidence>
<name>A0A6A5MKJ6_LUPAL</name>
<comment type="similarity">
    <text evidence="4 10">Belongs to the OST1 family.</text>
</comment>
<protein>
    <recommendedName>
        <fullName evidence="10">Dolichyl-diphosphooligosaccharide--protein glycosyltransferase subunit 1</fullName>
    </recommendedName>
</protein>
<dbReference type="PANTHER" id="PTHR21049:SF0">
    <property type="entry name" value="DOLICHYL-DIPHOSPHOOLIGOSACCHARIDE--PROTEIN GLYCOSYLTRANSFERASE SUBUNIT 1"/>
    <property type="match status" value="1"/>
</dbReference>
<evidence type="ECO:0000256" key="5">
    <source>
        <dbReference type="ARBA" id="ARBA00022692"/>
    </source>
</evidence>
<keyword evidence="5 10" id="KW-0812">Transmembrane</keyword>
<keyword evidence="8 10" id="KW-1133">Transmembrane helix</keyword>
<dbReference type="AlphaFoldDB" id="A0A6A5MKJ6"/>
<dbReference type="GO" id="GO:0016740">
    <property type="term" value="F:transferase activity"/>
    <property type="evidence" value="ECO:0007669"/>
    <property type="project" value="UniProtKB-KW"/>
</dbReference>
<comment type="caution">
    <text evidence="11">The sequence shown here is derived from an EMBL/GenBank/DDBJ whole genome shotgun (WGS) entry which is preliminary data.</text>
</comment>
<evidence type="ECO:0000256" key="9">
    <source>
        <dbReference type="ARBA" id="ARBA00023136"/>
    </source>
</evidence>
<dbReference type="InterPro" id="IPR007676">
    <property type="entry name" value="Ribophorin_I"/>
</dbReference>
<evidence type="ECO:0000256" key="3">
    <source>
        <dbReference type="ARBA" id="ARBA00004922"/>
    </source>
</evidence>
<dbReference type="GO" id="GO:0008250">
    <property type="term" value="C:oligosaccharyltransferase complex"/>
    <property type="evidence" value="ECO:0007669"/>
    <property type="project" value="UniProtKB-UniRule"/>
</dbReference>
<evidence type="ECO:0000256" key="1">
    <source>
        <dbReference type="ARBA" id="ARBA00002791"/>
    </source>
</evidence>
<dbReference type="Proteomes" id="UP000447434">
    <property type="component" value="Chromosome 8"/>
</dbReference>
<comment type="subcellular location">
    <subcellularLocation>
        <location evidence="2 10">Endoplasmic reticulum membrane</location>
        <topology evidence="2 10">Single-pass type I membrane protein</topology>
    </subcellularLocation>
</comment>
<comment type="subunit">
    <text evidence="10">Component of the oligosaccharyltransferase (OST) complex.</text>
</comment>
<keyword evidence="6" id="KW-0732">Signal</keyword>
<gene>
    <name evidence="11" type="ORF">Lalb_Chr08g0246501</name>
</gene>
<feature type="transmembrane region" description="Helical" evidence="10">
    <location>
        <begin position="453"/>
        <end position="470"/>
    </location>
</feature>
<accession>A0A6A5MKJ6</accession>
<keyword evidence="9 10" id="KW-0472">Membrane</keyword>
<dbReference type="UniPathway" id="UPA00378"/>
<dbReference type="OrthoDB" id="310030at2759"/>
<evidence type="ECO:0000256" key="8">
    <source>
        <dbReference type="ARBA" id="ARBA00022989"/>
    </source>
</evidence>
<evidence type="ECO:0000256" key="6">
    <source>
        <dbReference type="ARBA" id="ARBA00022729"/>
    </source>
</evidence>
<evidence type="ECO:0000256" key="7">
    <source>
        <dbReference type="ARBA" id="ARBA00022824"/>
    </source>
</evidence>
<reference evidence="12" key="1">
    <citation type="journal article" date="2020" name="Nat. Commun.">
        <title>Genome sequence of the cluster root forming white lupin.</title>
        <authorList>
            <person name="Hufnagel B."/>
            <person name="Marques A."/>
            <person name="Soriano A."/>
            <person name="Marques L."/>
            <person name="Divol F."/>
            <person name="Doumas P."/>
            <person name="Sallet E."/>
            <person name="Mancinotti D."/>
            <person name="Carrere S."/>
            <person name="Marande W."/>
            <person name="Arribat S."/>
            <person name="Keller J."/>
            <person name="Huneau C."/>
            <person name="Blein T."/>
            <person name="Aime D."/>
            <person name="Laguerre M."/>
            <person name="Taylor J."/>
            <person name="Schubert V."/>
            <person name="Nelson M."/>
            <person name="Geu-Flores F."/>
            <person name="Crespi M."/>
            <person name="Gallardo-Guerrero K."/>
            <person name="Delaux P.-M."/>
            <person name="Salse J."/>
            <person name="Berges H."/>
            <person name="Guyot R."/>
            <person name="Gouzy J."/>
            <person name="Peret B."/>
        </authorList>
    </citation>
    <scope>NUCLEOTIDE SEQUENCE [LARGE SCALE GENOMIC DNA]</scope>
    <source>
        <strain evidence="12">cv. Amiga</strain>
    </source>
</reference>
<evidence type="ECO:0000313" key="12">
    <source>
        <dbReference type="Proteomes" id="UP000447434"/>
    </source>
</evidence>
<proteinExistence type="inferred from homology"/>
<evidence type="ECO:0000256" key="4">
    <source>
        <dbReference type="ARBA" id="ARBA00008905"/>
    </source>
</evidence>
<dbReference type="GO" id="GO:0018279">
    <property type="term" value="P:protein N-linked glycosylation via asparagine"/>
    <property type="evidence" value="ECO:0007669"/>
    <property type="project" value="TreeGrafter"/>
</dbReference>
<dbReference type="EMBL" id="WOCE01000008">
    <property type="protein sequence ID" value="KAE9609472.1"/>
    <property type="molecule type" value="Genomic_DNA"/>
</dbReference>
<comment type="function">
    <text evidence="1 10">Subunit of the oligosaccharyl transferase (OST) complex that catalyzes the initial transfer of a defined glycan (Glc(3)Man(9)GlcNAc(2) in eukaryotes) from the lipid carrier dolichol-pyrophosphate to an asparagine residue within an Asn-X-Ser/Thr consensus motif in nascent polypeptide chains, the first step in protein N-glycosylation. N-glycosylation occurs cotranslationally and the complex associates with the Sec61 complex at the channel-forming translocon complex that mediates protein translocation across the endoplasmic reticulum (ER). All subunits are required for a maximal enzyme activity.</text>
</comment>
<evidence type="ECO:0000313" key="11">
    <source>
        <dbReference type="EMBL" id="KAE9609472.1"/>
    </source>
</evidence>
<dbReference type="Pfam" id="PF04597">
    <property type="entry name" value="Ribophorin_I"/>
    <property type="match status" value="1"/>
</dbReference>
<keyword evidence="12" id="KW-1185">Reference proteome</keyword>
<organism evidence="11 12">
    <name type="scientific">Lupinus albus</name>
    <name type="common">White lupine</name>
    <name type="synonym">Lupinus termis</name>
    <dbReference type="NCBI Taxonomy" id="3870"/>
    <lineage>
        <taxon>Eukaryota</taxon>
        <taxon>Viridiplantae</taxon>
        <taxon>Streptophyta</taxon>
        <taxon>Embryophyta</taxon>
        <taxon>Tracheophyta</taxon>
        <taxon>Spermatophyta</taxon>
        <taxon>Magnoliopsida</taxon>
        <taxon>eudicotyledons</taxon>
        <taxon>Gunneridae</taxon>
        <taxon>Pentapetalae</taxon>
        <taxon>rosids</taxon>
        <taxon>fabids</taxon>
        <taxon>Fabales</taxon>
        <taxon>Fabaceae</taxon>
        <taxon>Papilionoideae</taxon>
        <taxon>50 kb inversion clade</taxon>
        <taxon>genistoids sensu lato</taxon>
        <taxon>core genistoids</taxon>
        <taxon>Genisteae</taxon>
        <taxon>Lupinus</taxon>
    </lineage>
</organism>